<evidence type="ECO:0000259" key="9">
    <source>
        <dbReference type="Pfam" id="PF12804"/>
    </source>
</evidence>
<dbReference type="InterPro" id="IPR013482">
    <property type="entry name" value="Molybde_CF_guanTrfase"/>
</dbReference>
<evidence type="ECO:0000256" key="6">
    <source>
        <dbReference type="ARBA" id="ARBA00023134"/>
    </source>
</evidence>
<keyword evidence="4 8" id="KW-0547">Nucleotide-binding</keyword>
<dbReference type="GO" id="GO:0005525">
    <property type="term" value="F:GTP binding"/>
    <property type="evidence" value="ECO:0007669"/>
    <property type="project" value="UniProtKB-UniRule"/>
</dbReference>
<organism evidence="10 11">
    <name type="scientific">Thalassovita taeanensis</name>
    <dbReference type="NCBI Taxonomy" id="657014"/>
    <lineage>
        <taxon>Bacteria</taxon>
        <taxon>Pseudomonadati</taxon>
        <taxon>Pseudomonadota</taxon>
        <taxon>Alphaproteobacteria</taxon>
        <taxon>Rhodobacterales</taxon>
        <taxon>Roseobacteraceae</taxon>
        <taxon>Thalassovita</taxon>
    </lineage>
</organism>
<keyword evidence="2 8" id="KW-0808">Transferase</keyword>
<dbReference type="EMBL" id="FOEP01000002">
    <property type="protein sequence ID" value="SEP79374.1"/>
    <property type="molecule type" value="Genomic_DNA"/>
</dbReference>
<name>A0A1H9ARF8_9RHOB</name>
<dbReference type="STRING" id="657014.SAMN04488092_102239"/>
<dbReference type="EC" id="2.7.7.77" evidence="8"/>
<keyword evidence="6 8" id="KW-0342">GTP-binding</keyword>
<gene>
    <name evidence="8" type="primary">mobA</name>
    <name evidence="10" type="ORF">SAMN04488092_102239</name>
</gene>
<dbReference type="HAMAP" id="MF_00316">
    <property type="entry name" value="MobA"/>
    <property type="match status" value="1"/>
</dbReference>
<dbReference type="Pfam" id="PF12804">
    <property type="entry name" value="NTP_transf_3"/>
    <property type="match status" value="1"/>
</dbReference>
<dbReference type="Proteomes" id="UP000198634">
    <property type="component" value="Unassembled WGS sequence"/>
</dbReference>
<feature type="binding site" evidence="8">
    <location>
        <position position="22"/>
    </location>
    <ligand>
        <name>GTP</name>
        <dbReference type="ChEBI" id="CHEBI:37565"/>
    </ligand>
</feature>
<dbReference type="PANTHER" id="PTHR19136">
    <property type="entry name" value="MOLYBDENUM COFACTOR GUANYLYLTRANSFERASE"/>
    <property type="match status" value="1"/>
</dbReference>
<comment type="subunit">
    <text evidence="8">Monomer.</text>
</comment>
<feature type="binding site" evidence="8">
    <location>
        <position position="68"/>
    </location>
    <ligand>
        <name>GTP</name>
        <dbReference type="ChEBI" id="CHEBI:37565"/>
    </ligand>
</feature>
<proteinExistence type="inferred from homology"/>
<dbReference type="PANTHER" id="PTHR19136:SF81">
    <property type="entry name" value="MOLYBDENUM COFACTOR GUANYLYLTRANSFERASE"/>
    <property type="match status" value="1"/>
</dbReference>
<evidence type="ECO:0000256" key="3">
    <source>
        <dbReference type="ARBA" id="ARBA00022723"/>
    </source>
</evidence>
<sequence length="193" mass="19603">MKQPAGVILAGGNARRMGGGDKCLLPLGGGVVLDQVVARLEPQVAKVALNANGDAARFAGFGLPVLADGVADAGPLAGVLAGLDWAAGCGFDAIVTVAADTPFFPCDLVPRLLLAGNGGLAVAVAERVHPTFALWPVARRGEVREAVLGGTRRVLELCDAMGAAHAPFSEPEAETAFFNINTPEDLAKAAARV</sequence>
<evidence type="ECO:0000256" key="7">
    <source>
        <dbReference type="ARBA" id="ARBA00023150"/>
    </source>
</evidence>
<comment type="function">
    <text evidence="8">Transfers a GMP moiety from GTP to Mo-molybdopterin (Mo-MPT) cofactor (Moco or molybdenum cofactor) to form Mo-molybdopterin guanine dinucleotide (Mo-MGD) cofactor.</text>
</comment>
<dbReference type="GO" id="GO:0061603">
    <property type="term" value="F:molybdenum cofactor guanylyltransferase activity"/>
    <property type="evidence" value="ECO:0007669"/>
    <property type="project" value="UniProtKB-EC"/>
</dbReference>
<dbReference type="Gene3D" id="3.90.550.10">
    <property type="entry name" value="Spore Coat Polysaccharide Biosynthesis Protein SpsA, Chain A"/>
    <property type="match status" value="1"/>
</dbReference>
<evidence type="ECO:0000256" key="2">
    <source>
        <dbReference type="ARBA" id="ARBA00022679"/>
    </source>
</evidence>
<evidence type="ECO:0000256" key="1">
    <source>
        <dbReference type="ARBA" id="ARBA00022490"/>
    </source>
</evidence>
<keyword evidence="11" id="KW-1185">Reference proteome</keyword>
<dbReference type="RefSeq" id="WP_090268366.1">
    <property type="nucleotide sequence ID" value="NZ_FOEP01000002.1"/>
</dbReference>
<dbReference type="CDD" id="cd02503">
    <property type="entry name" value="MobA"/>
    <property type="match status" value="1"/>
</dbReference>
<keyword evidence="3 8" id="KW-0479">Metal-binding</keyword>
<dbReference type="InterPro" id="IPR025877">
    <property type="entry name" value="MobA-like_NTP_Trfase"/>
</dbReference>
<comment type="catalytic activity">
    <reaction evidence="8">
        <text>Mo-molybdopterin + GTP + H(+) = Mo-molybdopterin guanine dinucleotide + diphosphate</text>
        <dbReference type="Rhea" id="RHEA:34243"/>
        <dbReference type="ChEBI" id="CHEBI:15378"/>
        <dbReference type="ChEBI" id="CHEBI:33019"/>
        <dbReference type="ChEBI" id="CHEBI:37565"/>
        <dbReference type="ChEBI" id="CHEBI:71302"/>
        <dbReference type="ChEBI" id="CHEBI:71310"/>
        <dbReference type="EC" id="2.7.7.77"/>
    </reaction>
</comment>
<evidence type="ECO:0000256" key="5">
    <source>
        <dbReference type="ARBA" id="ARBA00022842"/>
    </source>
</evidence>
<dbReference type="AlphaFoldDB" id="A0A1H9ARF8"/>
<feature type="binding site" evidence="8">
    <location>
        <position position="100"/>
    </location>
    <ligand>
        <name>GTP</name>
        <dbReference type="ChEBI" id="CHEBI:37565"/>
    </ligand>
</feature>
<feature type="binding site" evidence="8">
    <location>
        <position position="50"/>
    </location>
    <ligand>
        <name>GTP</name>
        <dbReference type="ChEBI" id="CHEBI:37565"/>
    </ligand>
</feature>
<reference evidence="10 11" key="1">
    <citation type="submission" date="2016-10" db="EMBL/GenBank/DDBJ databases">
        <authorList>
            <person name="de Groot N.N."/>
        </authorList>
    </citation>
    <scope>NUCLEOTIDE SEQUENCE [LARGE SCALE GENOMIC DNA]</scope>
    <source>
        <strain evidence="10 11">DSM 22007</strain>
    </source>
</reference>
<evidence type="ECO:0000313" key="11">
    <source>
        <dbReference type="Proteomes" id="UP000198634"/>
    </source>
</evidence>
<feature type="domain" description="MobA-like NTP transferase" evidence="9">
    <location>
        <begin position="6"/>
        <end position="156"/>
    </location>
</feature>
<comment type="similarity">
    <text evidence="8">Belongs to the MobA family.</text>
</comment>
<dbReference type="GO" id="GO:1902758">
    <property type="term" value="P:bis(molybdopterin guanine dinucleotide)molybdenum biosynthetic process"/>
    <property type="evidence" value="ECO:0007669"/>
    <property type="project" value="TreeGrafter"/>
</dbReference>
<evidence type="ECO:0000256" key="8">
    <source>
        <dbReference type="HAMAP-Rule" id="MF_00316"/>
    </source>
</evidence>
<keyword evidence="1 8" id="KW-0963">Cytoplasm</keyword>
<keyword evidence="10" id="KW-0548">Nucleotidyltransferase</keyword>
<dbReference type="GO" id="GO:0005737">
    <property type="term" value="C:cytoplasm"/>
    <property type="evidence" value="ECO:0007669"/>
    <property type="project" value="UniProtKB-SubCell"/>
</dbReference>
<dbReference type="InterPro" id="IPR029044">
    <property type="entry name" value="Nucleotide-diphossugar_trans"/>
</dbReference>
<dbReference type="NCBIfam" id="TIGR02665">
    <property type="entry name" value="molyb_mobA"/>
    <property type="match status" value="1"/>
</dbReference>
<comment type="subcellular location">
    <subcellularLocation>
        <location evidence="8">Cytoplasm</location>
    </subcellularLocation>
</comment>
<protein>
    <recommendedName>
        <fullName evidence="8">Molybdenum cofactor guanylyltransferase</fullName>
        <shortName evidence="8">MoCo guanylyltransferase</shortName>
        <ecNumber evidence="8">2.7.7.77</ecNumber>
    </recommendedName>
    <alternativeName>
        <fullName evidence="8">GTP:molybdopterin guanylyltransferase</fullName>
    </alternativeName>
    <alternativeName>
        <fullName evidence="8">Mo-MPT guanylyltransferase</fullName>
    </alternativeName>
    <alternativeName>
        <fullName evidence="8">Molybdopterin guanylyltransferase</fullName>
    </alternativeName>
    <alternativeName>
        <fullName evidence="8">Molybdopterin-guanine dinucleotide synthase</fullName>
        <shortName evidence="8">MGD synthase</shortName>
    </alternativeName>
</protein>
<accession>A0A1H9ARF8</accession>
<comment type="cofactor">
    <cofactor evidence="8">
        <name>Mg(2+)</name>
        <dbReference type="ChEBI" id="CHEBI:18420"/>
    </cofactor>
</comment>
<dbReference type="GO" id="GO:0046872">
    <property type="term" value="F:metal ion binding"/>
    <property type="evidence" value="ECO:0007669"/>
    <property type="project" value="UniProtKB-KW"/>
</dbReference>
<feature type="binding site" evidence="8">
    <location>
        <begin position="9"/>
        <end position="11"/>
    </location>
    <ligand>
        <name>GTP</name>
        <dbReference type="ChEBI" id="CHEBI:37565"/>
    </ligand>
</feature>
<comment type="domain">
    <text evidence="8">The N-terminal domain determines nucleotide recognition and specific binding, while the C-terminal domain determines the specific binding to the target protein.</text>
</comment>
<keyword evidence="5 8" id="KW-0460">Magnesium</keyword>
<keyword evidence="7 8" id="KW-0501">Molybdenum cofactor biosynthesis</keyword>
<evidence type="ECO:0000313" key="10">
    <source>
        <dbReference type="EMBL" id="SEP79374.1"/>
    </source>
</evidence>
<dbReference type="SUPFAM" id="SSF53448">
    <property type="entry name" value="Nucleotide-diphospho-sugar transferases"/>
    <property type="match status" value="1"/>
</dbReference>
<feature type="binding site" evidence="8">
    <location>
        <position position="100"/>
    </location>
    <ligand>
        <name>Mg(2+)</name>
        <dbReference type="ChEBI" id="CHEBI:18420"/>
    </ligand>
</feature>
<dbReference type="OrthoDB" id="9788394at2"/>
<evidence type="ECO:0000256" key="4">
    <source>
        <dbReference type="ARBA" id="ARBA00022741"/>
    </source>
</evidence>